<feature type="binding site" evidence="4">
    <location>
        <position position="158"/>
    </location>
    <ligand>
        <name>Zn(2+)</name>
        <dbReference type="ChEBI" id="CHEBI:29105"/>
    </ligand>
</feature>
<dbReference type="PANTHER" id="PTHR11085">
    <property type="entry name" value="NAD-DEPENDENT PROTEIN DEACYLASE SIRTUIN-5, MITOCHONDRIAL-RELATED"/>
    <property type="match status" value="1"/>
</dbReference>
<dbReference type="Proteomes" id="UP000199476">
    <property type="component" value="Unassembled WGS sequence"/>
</dbReference>
<dbReference type="AlphaFoldDB" id="A0A1G9H4F8"/>
<dbReference type="SUPFAM" id="SSF52467">
    <property type="entry name" value="DHS-like NAD/FAD-binding domain"/>
    <property type="match status" value="1"/>
</dbReference>
<dbReference type="Gene3D" id="3.30.1600.10">
    <property type="entry name" value="SIR2/SIRT2 'Small Domain"/>
    <property type="match status" value="1"/>
</dbReference>
<dbReference type="InterPro" id="IPR026591">
    <property type="entry name" value="Sirtuin_cat_small_dom_sf"/>
</dbReference>
<gene>
    <name evidence="6" type="ORF">SAMN04488692_10197</name>
</gene>
<feature type="binding site" evidence="4">
    <location>
        <position position="131"/>
    </location>
    <ligand>
        <name>Zn(2+)</name>
        <dbReference type="ChEBI" id="CHEBI:29105"/>
    </ligand>
</feature>
<dbReference type="GO" id="GO:0046872">
    <property type="term" value="F:metal ion binding"/>
    <property type="evidence" value="ECO:0007669"/>
    <property type="project" value="UniProtKB-KW"/>
</dbReference>
<evidence type="ECO:0000256" key="4">
    <source>
        <dbReference type="PROSITE-ProRule" id="PRU00236"/>
    </source>
</evidence>
<dbReference type="InterPro" id="IPR026590">
    <property type="entry name" value="Ssirtuin_cat_dom"/>
</dbReference>
<feature type="binding site" evidence="4">
    <location>
        <position position="155"/>
    </location>
    <ligand>
        <name>Zn(2+)</name>
        <dbReference type="ChEBI" id="CHEBI:29105"/>
    </ligand>
</feature>
<dbReference type="InterPro" id="IPR050134">
    <property type="entry name" value="NAD-dep_sirtuin_deacylases"/>
</dbReference>
<dbReference type="GO" id="GO:0070403">
    <property type="term" value="F:NAD+ binding"/>
    <property type="evidence" value="ECO:0007669"/>
    <property type="project" value="InterPro"/>
</dbReference>
<protein>
    <recommendedName>
        <fullName evidence="1">protein acetyllysine N-acetyltransferase</fullName>
        <ecNumber evidence="1">2.3.1.286</ecNumber>
    </recommendedName>
</protein>
<keyword evidence="2" id="KW-0808">Transferase</keyword>
<evidence type="ECO:0000256" key="3">
    <source>
        <dbReference type="ARBA" id="ARBA00023027"/>
    </source>
</evidence>
<dbReference type="RefSeq" id="WP_089757593.1">
    <property type="nucleotide sequence ID" value="NZ_FNGO01000001.1"/>
</dbReference>
<dbReference type="EMBL" id="FNGO01000001">
    <property type="protein sequence ID" value="SDL07790.1"/>
    <property type="molecule type" value="Genomic_DNA"/>
</dbReference>
<keyword evidence="4" id="KW-0479">Metal-binding</keyword>
<dbReference type="Gene3D" id="3.40.50.1220">
    <property type="entry name" value="TPP-binding domain"/>
    <property type="match status" value="1"/>
</dbReference>
<dbReference type="EC" id="2.3.1.286" evidence="1"/>
<evidence type="ECO:0000313" key="7">
    <source>
        <dbReference type="Proteomes" id="UP000199476"/>
    </source>
</evidence>
<accession>A0A1G9H4F8</accession>
<dbReference type="PANTHER" id="PTHR11085:SF10">
    <property type="entry name" value="NAD-DEPENDENT PROTEIN DEACYLASE SIRTUIN-5, MITOCHONDRIAL-RELATED"/>
    <property type="match status" value="1"/>
</dbReference>
<organism evidence="6 7">
    <name type="scientific">Halarsenatibacter silvermanii</name>
    <dbReference type="NCBI Taxonomy" id="321763"/>
    <lineage>
        <taxon>Bacteria</taxon>
        <taxon>Bacillati</taxon>
        <taxon>Bacillota</taxon>
        <taxon>Clostridia</taxon>
        <taxon>Halanaerobiales</taxon>
        <taxon>Halarsenatibacteraceae</taxon>
        <taxon>Halarsenatibacter</taxon>
    </lineage>
</organism>
<keyword evidence="7" id="KW-1185">Reference proteome</keyword>
<dbReference type="Pfam" id="PF02146">
    <property type="entry name" value="SIR2"/>
    <property type="match status" value="1"/>
</dbReference>
<evidence type="ECO:0000313" key="6">
    <source>
        <dbReference type="EMBL" id="SDL07790.1"/>
    </source>
</evidence>
<dbReference type="InterPro" id="IPR029035">
    <property type="entry name" value="DHS-like_NAD/FAD-binding_dom"/>
</dbReference>
<sequence length="251" mass="27777">MKSEDRESSLQQAATMIKDADYLVAFTGAGISAESGIPTYRGEDGLWDEYEPEKTASLSAFRENPRVFWKFIRETAVEKEASANPAHKVLAGWEKDNRLKTVITQNIDLLHQEAGSSEVLPLHGSLAKARCLDCGAEYSWTEIESMIESEGIPVCRSCGSEKVKPGVIFFGESLPRQVFRRAEKEIKRCDVLLVIGSSLSVYPAAELPARAKRSGAELVYVNADRGQRPEIFDIIITGRAGSILPRLEEKI</sequence>
<keyword evidence="4" id="KW-0862">Zinc</keyword>
<dbReference type="CDD" id="cd01407">
    <property type="entry name" value="SIR2-fam"/>
    <property type="match status" value="1"/>
</dbReference>
<reference evidence="6 7" key="1">
    <citation type="submission" date="2016-10" db="EMBL/GenBank/DDBJ databases">
        <authorList>
            <person name="de Groot N.N."/>
        </authorList>
    </citation>
    <scope>NUCLEOTIDE SEQUENCE [LARGE SCALE GENOMIC DNA]</scope>
    <source>
        <strain evidence="6 7">SLAS-1</strain>
    </source>
</reference>
<dbReference type="GO" id="GO:0017136">
    <property type="term" value="F:histone deacetylase activity, NAD-dependent"/>
    <property type="evidence" value="ECO:0007669"/>
    <property type="project" value="TreeGrafter"/>
</dbReference>
<dbReference type="NCBIfam" id="NF001753">
    <property type="entry name" value="PRK00481.1-3"/>
    <property type="match status" value="1"/>
</dbReference>
<keyword evidence="3" id="KW-0520">NAD</keyword>
<dbReference type="OrthoDB" id="9800582at2"/>
<dbReference type="STRING" id="321763.SAMN04488692_10197"/>
<feature type="binding site" evidence="4">
    <location>
        <position position="134"/>
    </location>
    <ligand>
        <name>Zn(2+)</name>
        <dbReference type="ChEBI" id="CHEBI:29105"/>
    </ligand>
</feature>
<name>A0A1G9H4F8_9FIRM</name>
<proteinExistence type="predicted"/>
<evidence type="ECO:0000259" key="5">
    <source>
        <dbReference type="PROSITE" id="PS50305"/>
    </source>
</evidence>
<dbReference type="InterPro" id="IPR003000">
    <property type="entry name" value="Sirtuin"/>
</dbReference>
<evidence type="ECO:0000256" key="2">
    <source>
        <dbReference type="ARBA" id="ARBA00022679"/>
    </source>
</evidence>
<dbReference type="PROSITE" id="PS50305">
    <property type="entry name" value="SIRTUIN"/>
    <property type="match status" value="1"/>
</dbReference>
<evidence type="ECO:0000256" key="1">
    <source>
        <dbReference type="ARBA" id="ARBA00012928"/>
    </source>
</evidence>
<feature type="domain" description="Deacetylase sirtuin-type" evidence="5">
    <location>
        <begin position="3"/>
        <end position="251"/>
    </location>
</feature>
<feature type="active site" description="Proton acceptor" evidence="4">
    <location>
        <position position="123"/>
    </location>
</feature>